<dbReference type="Proteomes" id="UP001164746">
    <property type="component" value="Chromosome 5"/>
</dbReference>
<keyword evidence="2" id="KW-1185">Reference proteome</keyword>
<name>A0ABY7E9N8_MYAAR</name>
<evidence type="ECO:0000313" key="1">
    <source>
        <dbReference type="EMBL" id="WAR05631.1"/>
    </source>
</evidence>
<protein>
    <submittedName>
        <fullName evidence="1">SAAR2-like protein</fullName>
    </submittedName>
</protein>
<sequence length="283" mass="31150">MDTCFVKCILAQAKLKIKTDAATVITNADGENWSGLVHGIAVRAGSEVMNHDSSVTVEFDNLKEKLADGSDIKDNSHKFNNFASQDFTFSAVTDVDYPDTEIGTKKVTFTATLSNSATFQIEMYFFNEDGNVTVGDETSSVKEGDVKFNTKVNGWTFCDGTNACQQSETGAFLDFDIVIKGKNDKGEKTSESGKPDKLSVGNADVYLSNKITKDNQIVDMADGFPKVFTQGSKQIIRFRFPMFTGSIFYDPQIHMGGAGIPKLYTSKPSFVKVNWVLKIRHSQ</sequence>
<proteinExistence type="predicted"/>
<accession>A0ABY7E9N8</accession>
<evidence type="ECO:0000313" key="2">
    <source>
        <dbReference type="Proteomes" id="UP001164746"/>
    </source>
</evidence>
<dbReference type="EMBL" id="CP111016">
    <property type="protein sequence ID" value="WAR05631.1"/>
    <property type="molecule type" value="Genomic_DNA"/>
</dbReference>
<reference evidence="1" key="1">
    <citation type="submission" date="2022-11" db="EMBL/GenBank/DDBJ databases">
        <title>Centuries of genome instability and evolution in soft-shell clam transmissible cancer (bioRxiv).</title>
        <authorList>
            <person name="Hart S.F.M."/>
            <person name="Yonemitsu M.A."/>
            <person name="Giersch R.M."/>
            <person name="Beal B.F."/>
            <person name="Arriagada G."/>
            <person name="Davis B.W."/>
            <person name="Ostrander E.A."/>
            <person name="Goff S.P."/>
            <person name="Metzger M.J."/>
        </authorList>
    </citation>
    <scope>NUCLEOTIDE SEQUENCE</scope>
    <source>
        <strain evidence="1">MELC-2E11</strain>
        <tissue evidence="1">Siphon/mantle</tissue>
    </source>
</reference>
<organism evidence="1 2">
    <name type="scientific">Mya arenaria</name>
    <name type="common">Soft-shell clam</name>
    <dbReference type="NCBI Taxonomy" id="6604"/>
    <lineage>
        <taxon>Eukaryota</taxon>
        <taxon>Metazoa</taxon>
        <taxon>Spiralia</taxon>
        <taxon>Lophotrochozoa</taxon>
        <taxon>Mollusca</taxon>
        <taxon>Bivalvia</taxon>
        <taxon>Autobranchia</taxon>
        <taxon>Heteroconchia</taxon>
        <taxon>Euheterodonta</taxon>
        <taxon>Imparidentia</taxon>
        <taxon>Neoheterodontei</taxon>
        <taxon>Myida</taxon>
        <taxon>Myoidea</taxon>
        <taxon>Myidae</taxon>
        <taxon>Mya</taxon>
    </lineage>
</organism>
<gene>
    <name evidence="1" type="ORF">MAR_021000</name>
</gene>